<dbReference type="PANTHER" id="PTHR10656">
    <property type="entry name" value="CELL FATE DETERMINING PROTEIN MAB21-RELATED"/>
    <property type="match status" value="1"/>
</dbReference>
<dbReference type="InterPro" id="IPR046903">
    <property type="entry name" value="Mab-21-like_nuc_Trfase"/>
</dbReference>
<dbReference type="SMART" id="SM01265">
    <property type="entry name" value="Mab-21"/>
    <property type="match status" value="1"/>
</dbReference>
<evidence type="ECO:0000259" key="4">
    <source>
        <dbReference type="Pfam" id="PF20266"/>
    </source>
</evidence>
<dbReference type="Proteomes" id="UP000886700">
    <property type="component" value="Unplaced"/>
</dbReference>
<dbReference type="InterPro" id="IPR046906">
    <property type="entry name" value="Mab-21_HhH/H2TH-like"/>
</dbReference>
<dbReference type="RefSeq" id="XP_040596060.1">
    <property type="nucleotide sequence ID" value="XM_040740126.1"/>
</dbReference>
<feature type="compositionally biased region" description="Polar residues" evidence="2">
    <location>
        <begin position="1"/>
        <end position="21"/>
    </location>
</feature>
<evidence type="ECO:0000313" key="5">
    <source>
        <dbReference type="Proteomes" id="UP000886700"/>
    </source>
</evidence>
<reference evidence="6" key="1">
    <citation type="submission" date="2025-08" db="UniProtKB">
        <authorList>
            <consortium name="RefSeq"/>
        </authorList>
    </citation>
    <scope>IDENTIFICATION</scope>
    <source>
        <tissue evidence="6">Liver</tissue>
    </source>
</reference>
<feature type="compositionally biased region" description="Basic and acidic residues" evidence="2">
    <location>
        <begin position="43"/>
        <end position="60"/>
    </location>
</feature>
<dbReference type="GeneID" id="106021433"/>
<evidence type="ECO:0000259" key="3">
    <source>
        <dbReference type="Pfam" id="PF03281"/>
    </source>
</evidence>
<feature type="domain" description="Mab-21-like nucleotidyltransferase" evidence="3">
    <location>
        <begin position="278"/>
        <end position="455"/>
    </location>
</feature>
<dbReference type="Gene3D" id="3.30.460.90">
    <property type="match status" value="1"/>
</dbReference>
<dbReference type="PANTHER" id="PTHR10656:SF35">
    <property type="entry name" value="CYCLIC GMP-AMP SYNTHASE"/>
    <property type="match status" value="1"/>
</dbReference>
<protein>
    <submittedName>
        <fullName evidence="6">LOW QUALITY PROTEIN: cyclic GMP-AMP synthase</fullName>
    </submittedName>
</protein>
<dbReference type="Pfam" id="PF03281">
    <property type="entry name" value="Mab-21"/>
    <property type="match status" value="1"/>
</dbReference>
<dbReference type="InterPro" id="IPR024810">
    <property type="entry name" value="MAB21L/cGLR"/>
</dbReference>
<feature type="region of interest" description="Disordered" evidence="2">
    <location>
        <begin position="1"/>
        <end position="60"/>
    </location>
</feature>
<feature type="domain" description="Mab-21-like HhH/H2TH-like" evidence="4">
    <location>
        <begin position="471"/>
        <end position="572"/>
    </location>
</feature>
<feature type="region of interest" description="Disordered" evidence="2">
    <location>
        <begin position="176"/>
        <end position="199"/>
    </location>
</feature>
<organism evidence="5 6">
    <name type="scientific">Mesocricetus auratus</name>
    <name type="common">Golden hamster</name>
    <dbReference type="NCBI Taxonomy" id="10036"/>
    <lineage>
        <taxon>Eukaryota</taxon>
        <taxon>Metazoa</taxon>
        <taxon>Chordata</taxon>
        <taxon>Craniata</taxon>
        <taxon>Vertebrata</taxon>
        <taxon>Euteleostomi</taxon>
        <taxon>Mammalia</taxon>
        <taxon>Eutheria</taxon>
        <taxon>Euarchontoglires</taxon>
        <taxon>Glires</taxon>
        <taxon>Rodentia</taxon>
        <taxon>Myomorpha</taxon>
        <taxon>Muroidea</taxon>
        <taxon>Cricetidae</taxon>
        <taxon>Cricetinae</taxon>
        <taxon>Mesocricetus</taxon>
    </lineage>
</organism>
<proteinExistence type="inferred from homology"/>
<dbReference type="Pfam" id="PF20266">
    <property type="entry name" value="Mab-21_C"/>
    <property type="match status" value="1"/>
</dbReference>
<keyword evidence="5" id="KW-1185">Reference proteome</keyword>
<sequence>MEGQRGRQTASLAQKPATTEPNRTEAALSHTGSCGFQRGLHSRCAERDGDHTEKTRTRTRPERAFVCTKVLQHLATGAAGEAELPDVQEPQLTAIPDPEPLAFPEPQLPAIPNSELHTVPDSQPTAIPDPELLTFPEHQPPGIPDPELLSVSEPQPPAIPYPELLTFPEAHLAAIPDTEPPVFPKPQPFLSPSGPQTPRLLTSQTVLAARRAHRGSRKKQNKNPYKKLKKVLEILRLKREEISVAAEEVNGVVKHLLSRLRNRESEFKGVQQLNTGSYYEHVKISAPNEFDVMFKLEVPRIQLQEYRDTGAFYLVKLGRIPRGNPLAHFLVDEILSASKMLSKFREIIKEEVKEIKGIDVSVEKEKPGSPAVTLLIRNPEEISVDIILALESKGSWPVSTKEGLPIKNWLGTKVRTNLRREPFYLVPKNAKVGNGFQGKTWRLSFSHTEKYILNNHGIEKTCCESAGVKCCRKDCLKLMKYLLEQLKKEYEELDAFCSYHVKTAIFHMWTEKPQDSQWDPKHLSTCFDDFLTFFAECLRTETLMHYFIPKFNLFSQELIDQNSKEFLSTRIEYERNNGFPIFDKF</sequence>
<evidence type="ECO:0000256" key="1">
    <source>
        <dbReference type="ARBA" id="ARBA00008307"/>
    </source>
</evidence>
<accession>A0ABM2WZH2</accession>
<gene>
    <name evidence="6" type="primary">LOC106021433</name>
</gene>
<dbReference type="Gene3D" id="1.10.1410.40">
    <property type="match status" value="1"/>
</dbReference>
<comment type="similarity">
    <text evidence="1">Belongs to the mab-21 family.</text>
</comment>
<feature type="compositionally biased region" description="Pro residues" evidence="2">
    <location>
        <begin position="178"/>
        <end position="189"/>
    </location>
</feature>
<evidence type="ECO:0000256" key="2">
    <source>
        <dbReference type="SAM" id="MobiDB-lite"/>
    </source>
</evidence>
<evidence type="ECO:0000313" key="6">
    <source>
        <dbReference type="RefSeq" id="XP_040596060.1"/>
    </source>
</evidence>
<name>A0ABM2WZH2_MESAU</name>